<evidence type="ECO:0000313" key="3">
    <source>
        <dbReference type="Proteomes" id="UP000597617"/>
    </source>
</evidence>
<evidence type="ECO:0000313" key="2">
    <source>
        <dbReference type="EMBL" id="MBF9239486.1"/>
    </source>
</evidence>
<sequence>MLPLPLTLAKARRLWHQDFEAQCAAMPLQLRSRTHQARLDAEGQVLVPARTEHYYVQPKAAPATAKELMTDLVFMSVRALERSNREPGFDFAQVGTDAAPQAPPIAVNCKSLGKRRSMSSRSVRTHIDLLLKMGALVRKAWHGTRADFELWINPKYVWQAPEMPVESDLDRLQIGAILNSEPTKFPLSVAFETLETRKLETSQVDKLVVATPPAPKLETQATLTGNTGPQPDPEPLGAAAETGQAGARRRPRAEARKLAQTAASAPKTGPTLAQKRLVMSFWAYARPQLYGDVAFDEAQHAKAQNAIWFGVFAGFQAGLSEREYELYHQQALERVDLVADWLKRNPGRFLPAPYAEIVKGRGYFDRENGLGFVKTEEWLAQKMLRRHEYHVATTLRRAGAEMRGWRLKTAGKRVLALTAAQLYHKHLKKVQALRDPRALDKFYFIAAGGKV</sequence>
<dbReference type="EMBL" id="JADQDQ010000013">
    <property type="protein sequence ID" value="MBF9239486.1"/>
    <property type="molecule type" value="Genomic_DNA"/>
</dbReference>
<protein>
    <recommendedName>
        <fullName evidence="4">Replication initiation protein</fullName>
    </recommendedName>
</protein>
<evidence type="ECO:0008006" key="4">
    <source>
        <dbReference type="Google" id="ProtNLM"/>
    </source>
</evidence>
<reference evidence="2 3" key="1">
    <citation type="submission" date="2020-11" db="EMBL/GenBank/DDBJ databases">
        <authorList>
            <person name="Kim M.K."/>
        </authorList>
    </citation>
    <scope>NUCLEOTIDE SEQUENCE [LARGE SCALE GENOMIC DNA]</scope>
    <source>
        <strain evidence="2 3">BT683</strain>
    </source>
</reference>
<keyword evidence="3" id="KW-1185">Reference proteome</keyword>
<dbReference type="RefSeq" id="WP_196283838.1">
    <property type="nucleotide sequence ID" value="NZ_JADQDQ010000013.1"/>
</dbReference>
<feature type="compositionally biased region" description="Polar residues" evidence="1">
    <location>
        <begin position="219"/>
        <end position="229"/>
    </location>
</feature>
<organism evidence="2 3">
    <name type="scientific">Hymenobacter jeongseonensis</name>
    <dbReference type="NCBI Taxonomy" id="2791027"/>
    <lineage>
        <taxon>Bacteria</taxon>
        <taxon>Pseudomonadati</taxon>
        <taxon>Bacteroidota</taxon>
        <taxon>Cytophagia</taxon>
        <taxon>Cytophagales</taxon>
        <taxon>Hymenobacteraceae</taxon>
        <taxon>Hymenobacter</taxon>
    </lineage>
</organism>
<dbReference type="Proteomes" id="UP000597617">
    <property type="component" value="Unassembled WGS sequence"/>
</dbReference>
<proteinExistence type="predicted"/>
<name>A0ABS0IMD6_9BACT</name>
<feature type="region of interest" description="Disordered" evidence="1">
    <location>
        <begin position="211"/>
        <end position="269"/>
    </location>
</feature>
<comment type="caution">
    <text evidence="2">The sequence shown here is derived from an EMBL/GenBank/DDBJ whole genome shotgun (WGS) entry which is preliminary data.</text>
</comment>
<evidence type="ECO:0000256" key="1">
    <source>
        <dbReference type="SAM" id="MobiDB-lite"/>
    </source>
</evidence>
<accession>A0ABS0IMD6</accession>
<gene>
    <name evidence="2" type="ORF">I2I05_18985</name>
</gene>